<reference evidence="2" key="1">
    <citation type="journal article" date="2019" name="Int. J. Syst. Evol. Microbiol.">
        <title>The Global Catalogue of Microorganisms (GCM) 10K type strain sequencing project: providing services to taxonomists for standard genome sequencing and annotation.</title>
        <authorList>
            <consortium name="The Broad Institute Genomics Platform"/>
            <consortium name="The Broad Institute Genome Sequencing Center for Infectious Disease"/>
            <person name="Wu L."/>
            <person name="Ma J."/>
        </authorList>
    </citation>
    <scope>NUCLEOTIDE SEQUENCE [LARGE SCALE GENOMIC DNA]</scope>
    <source>
        <strain evidence="2">CCUG 56108</strain>
    </source>
</reference>
<protein>
    <submittedName>
        <fullName evidence="1">Uncharacterized protein</fullName>
    </submittedName>
</protein>
<gene>
    <name evidence="1" type="ORF">ACFQ4G_14315</name>
</gene>
<evidence type="ECO:0000313" key="1">
    <source>
        <dbReference type="EMBL" id="MFD1302744.1"/>
    </source>
</evidence>
<keyword evidence="2" id="KW-1185">Reference proteome</keyword>
<organism evidence="1 2">
    <name type="scientific">Methylobacterium marchantiae</name>
    <dbReference type="NCBI Taxonomy" id="600331"/>
    <lineage>
        <taxon>Bacteria</taxon>
        <taxon>Pseudomonadati</taxon>
        <taxon>Pseudomonadota</taxon>
        <taxon>Alphaproteobacteria</taxon>
        <taxon>Hyphomicrobiales</taxon>
        <taxon>Methylobacteriaceae</taxon>
        <taxon>Methylobacterium</taxon>
    </lineage>
</organism>
<comment type="caution">
    <text evidence="1">The sequence shown here is derived from an EMBL/GenBank/DDBJ whole genome shotgun (WGS) entry which is preliminary data.</text>
</comment>
<evidence type="ECO:0000313" key="2">
    <source>
        <dbReference type="Proteomes" id="UP001597176"/>
    </source>
</evidence>
<proteinExistence type="predicted"/>
<sequence length="127" mass="13596">MKQRVALILLAAVVLIQPVMAEVIPLRVTRAAIKRDARASNGAITRLILDTESGKRLAAMANKQSGKLATFAIDGREIERQRISPAFATGEVSLKKIPLSKVGSTVACLLEGSANLTMRIDSGISER</sequence>
<dbReference type="EMBL" id="JBHTND010000019">
    <property type="protein sequence ID" value="MFD1302744.1"/>
    <property type="molecule type" value="Genomic_DNA"/>
</dbReference>
<dbReference type="Proteomes" id="UP001597176">
    <property type="component" value="Unassembled WGS sequence"/>
</dbReference>
<dbReference type="RefSeq" id="WP_238204368.1">
    <property type="nucleotide sequence ID" value="NZ_JBHTND010000019.1"/>
</dbReference>
<accession>A0ABW3WZI3</accession>
<name>A0ABW3WZI3_9HYPH</name>